<keyword evidence="2" id="KW-0812">Transmembrane</keyword>
<organism evidence="3 4">
    <name type="scientific">Sporichthya brevicatena</name>
    <dbReference type="NCBI Taxonomy" id="171442"/>
    <lineage>
        <taxon>Bacteria</taxon>
        <taxon>Bacillati</taxon>
        <taxon>Actinomycetota</taxon>
        <taxon>Actinomycetes</taxon>
        <taxon>Sporichthyales</taxon>
        <taxon>Sporichthyaceae</taxon>
        <taxon>Sporichthya</taxon>
    </lineage>
</organism>
<dbReference type="EMBL" id="BAAAHE010000006">
    <property type="protein sequence ID" value="GAA0606952.1"/>
    <property type="molecule type" value="Genomic_DNA"/>
</dbReference>
<feature type="transmembrane region" description="Helical" evidence="2">
    <location>
        <begin position="216"/>
        <end position="240"/>
    </location>
</feature>
<dbReference type="Proteomes" id="UP001500957">
    <property type="component" value="Unassembled WGS sequence"/>
</dbReference>
<sequence>MYERGSNSWNDSYGSGAWNSGGSTSGGDTRLNGSANGSEHVWYRSPSGDATPPAPAYTPQHTAPIPTPAYPLASTGYDSYTAAPAPAPAPAGYGTTYDSTYEATTYESAYAPPSTPAYAPPATQTFPATPAPGVADVTAYDPVTGLPLTETGALYPMRNVAGRMAMILGVVAILFTSVLFPLFPLAFLFAIGAIVLGRKGRLRARYGFASNPGSAGGGFALGVIALVLATIWTAAAAWLFTAYSATDFKNCVQDTHTVAEGMHCMADVVAAG</sequence>
<keyword evidence="4" id="KW-1185">Reference proteome</keyword>
<protein>
    <recommendedName>
        <fullName evidence="5">DUF4190 domain-containing protein</fullName>
    </recommendedName>
</protein>
<accession>A0ABP3RBK3</accession>
<feature type="region of interest" description="Disordered" evidence="1">
    <location>
        <begin position="1"/>
        <end position="67"/>
    </location>
</feature>
<keyword evidence="2" id="KW-0472">Membrane</keyword>
<name>A0ABP3RBK3_9ACTN</name>
<evidence type="ECO:0000256" key="1">
    <source>
        <dbReference type="SAM" id="MobiDB-lite"/>
    </source>
</evidence>
<gene>
    <name evidence="3" type="ORF">GCM10009547_06170</name>
</gene>
<keyword evidence="2" id="KW-1133">Transmembrane helix</keyword>
<reference evidence="4" key="1">
    <citation type="journal article" date="2019" name="Int. J. Syst. Evol. Microbiol.">
        <title>The Global Catalogue of Microorganisms (GCM) 10K type strain sequencing project: providing services to taxonomists for standard genome sequencing and annotation.</title>
        <authorList>
            <consortium name="The Broad Institute Genomics Platform"/>
            <consortium name="The Broad Institute Genome Sequencing Center for Infectious Disease"/>
            <person name="Wu L."/>
            <person name="Ma J."/>
        </authorList>
    </citation>
    <scope>NUCLEOTIDE SEQUENCE [LARGE SCALE GENOMIC DNA]</scope>
    <source>
        <strain evidence="4">JCM 10671</strain>
    </source>
</reference>
<feature type="compositionally biased region" description="Polar residues" evidence="1">
    <location>
        <begin position="1"/>
        <end position="22"/>
    </location>
</feature>
<feature type="transmembrane region" description="Helical" evidence="2">
    <location>
        <begin position="167"/>
        <end position="196"/>
    </location>
</feature>
<evidence type="ECO:0008006" key="5">
    <source>
        <dbReference type="Google" id="ProtNLM"/>
    </source>
</evidence>
<evidence type="ECO:0000313" key="4">
    <source>
        <dbReference type="Proteomes" id="UP001500957"/>
    </source>
</evidence>
<evidence type="ECO:0000256" key="2">
    <source>
        <dbReference type="SAM" id="Phobius"/>
    </source>
</evidence>
<dbReference type="RefSeq" id="WP_344601474.1">
    <property type="nucleotide sequence ID" value="NZ_BAAAHE010000006.1"/>
</dbReference>
<proteinExistence type="predicted"/>
<comment type="caution">
    <text evidence="3">The sequence shown here is derived from an EMBL/GenBank/DDBJ whole genome shotgun (WGS) entry which is preliminary data.</text>
</comment>
<evidence type="ECO:0000313" key="3">
    <source>
        <dbReference type="EMBL" id="GAA0606952.1"/>
    </source>
</evidence>